<dbReference type="PANTHER" id="PTHR43649:SF12">
    <property type="entry name" value="DIACETYLCHITOBIOSE BINDING PROTEIN DASA"/>
    <property type="match status" value="1"/>
</dbReference>
<dbReference type="InterPro" id="IPR006059">
    <property type="entry name" value="SBP"/>
</dbReference>
<evidence type="ECO:0000313" key="4">
    <source>
        <dbReference type="Proteomes" id="UP000095662"/>
    </source>
</evidence>
<feature type="compositionally biased region" description="Low complexity" evidence="1">
    <location>
        <begin position="28"/>
        <end position="59"/>
    </location>
</feature>
<gene>
    <name evidence="3" type="ORF">ERS852540_00943</name>
</gene>
<evidence type="ECO:0000256" key="2">
    <source>
        <dbReference type="SAM" id="SignalP"/>
    </source>
</evidence>
<accession>A0A174ZK91</accession>
<dbReference type="PANTHER" id="PTHR43649">
    <property type="entry name" value="ARABINOSE-BINDING PROTEIN-RELATED"/>
    <property type="match status" value="1"/>
</dbReference>
<dbReference type="InterPro" id="IPR050490">
    <property type="entry name" value="Bact_solute-bd_prot1"/>
</dbReference>
<dbReference type="Pfam" id="PF13416">
    <property type="entry name" value="SBP_bac_8"/>
    <property type="match status" value="1"/>
</dbReference>
<organism evidence="3 4">
    <name type="scientific">[Eubacterium] siraeum</name>
    <dbReference type="NCBI Taxonomy" id="39492"/>
    <lineage>
        <taxon>Bacteria</taxon>
        <taxon>Bacillati</taxon>
        <taxon>Bacillota</taxon>
        <taxon>Clostridia</taxon>
        <taxon>Eubacteriales</taxon>
        <taxon>Oscillospiraceae</taxon>
        <taxon>Oscillospiraceae incertae sedis</taxon>
    </lineage>
</organism>
<dbReference type="OrthoDB" id="383937at2"/>
<dbReference type="PROSITE" id="PS51257">
    <property type="entry name" value="PROKAR_LIPOPROTEIN"/>
    <property type="match status" value="1"/>
</dbReference>
<sequence length="514" mass="56882">MKLSKRILACAITAAMATSMLSACNGSTTTSGSASDAGTSQGNSSTTENSNSGDNSSTDGNGGSNGGNIVEAPSNGDTLKWLGYYDLNTDDKEIVDKFNDAGYKVETISTSSTEYFTKLAQLVASSDSPDMVRYEWQSYPHGVANNLYTSLDDYVDFDSDTWSGMKNMIENFNYGGKHYYLPYRVNPGVVLIYNQTALDDEGIKTDPLELYKEGKWTWTAWKDIMTEWCNIGDDYYGVMPTGFVAMPFIVSTGTTLIDVDGPNKQIINNMKNADVQRCQDFLADLANQGMVNSEYSNPDTCLTDTKTLFAEFGLDWGWTTAQAAAKDQDIRFVPIPRDDKADKYYTNTDTFGYLVPAGAKNIKAALKYMEICRLNEIDPELIAKSKAEMTAEHLYYPKCPECGVSTADKTIEKCPSCGAARKERKKHSAMSEDLYQIYSDLKDTTSDKFAFLFDDCFGFSTDLTNMLQQGDSEGKGCVLGGPFKLGESYTNLRDTYYGTVESFLEPYRALMQKN</sequence>
<feature type="chain" id="PRO_5008038817" evidence="2">
    <location>
        <begin position="24"/>
        <end position="514"/>
    </location>
</feature>
<evidence type="ECO:0000313" key="3">
    <source>
        <dbReference type="EMBL" id="CUQ84638.1"/>
    </source>
</evidence>
<dbReference type="STRING" id="39492.ERS852540_00943"/>
<name>A0A174ZK91_9FIRM</name>
<protein>
    <submittedName>
        <fullName evidence="3">Maltose-binding periplasmic proteins/domains</fullName>
    </submittedName>
</protein>
<proteinExistence type="predicted"/>
<reference evidence="3 4" key="1">
    <citation type="submission" date="2015-09" db="EMBL/GenBank/DDBJ databases">
        <authorList>
            <consortium name="Pathogen Informatics"/>
        </authorList>
    </citation>
    <scope>NUCLEOTIDE SEQUENCE [LARGE SCALE GENOMIC DNA]</scope>
    <source>
        <strain evidence="3 4">2789STDY5834928</strain>
    </source>
</reference>
<feature type="signal peptide" evidence="2">
    <location>
        <begin position="1"/>
        <end position="23"/>
    </location>
</feature>
<evidence type="ECO:0000256" key="1">
    <source>
        <dbReference type="SAM" id="MobiDB-lite"/>
    </source>
</evidence>
<dbReference type="EMBL" id="CZBY01000006">
    <property type="protein sequence ID" value="CUQ84638.1"/>
    <property type="molecule type" value="Genomic_DNA"/>
</dbReference>
<dbReference type="AlphaFoldDB" id="A0A174ZK91"/>
<feature type="region of interest" description="Disordered" evidence="1">
    <location>
        <begin position="28"/>
        <end position="72"/>
    </location>
</feature>
<dbReference type="SUPFAM" id="SSF53850">
    <property type="entry name" value="Periplasmic binding protein-like II"/>
    <property type="match status" value="1"/>
</dbReference>
<keyword evidence="2" id="KW-0732">Signal</keyword>
<dbReference type="Proteomes" id="UP000095662">
    <property type="component" value="Unassembled WGS sequence"/>
</dbReference>
<dbReference type="Gene3D" id="3.40.190.10">
    <property type="entry name" value="Periplasmic binding protein-like II"/>
    <property type="match status" value="1"/>
</dbReference>